<keyword evidence="3 9" id="KW-0808">Transferase</keyword>
<evidence type="ECO:0000313" key="12">
    <source>
        <dbReference type="EMBL" id="OUD10174.1"/>
    </source>
</evidence>
<dbReference type="InterPro" id="IPR007046">
    <property type="entry name" value="RNA_pol_sigma_54_core-bd"/>
</dbReference>
<evidence type="ECO:0000259" key="10">
    <source>
        <dbReference type="Pfam" id="PF04552"/>
    </source>
</evidence>
<keyword evidence="5 9" id="KW-0805">Transcription regulation</keyword>
<evidence type="ECO:0000256" key="8">
    <source>
        <dbReference type="ARBA" id="ARBA00023163"/>
    </source>
</evidence>
<dbReference type="InterPro" id="IPR000394">
    <property type="entry name" value="RNA_pol_sigma_54"/>
</dbReference>
<keyword evidence="13" id="KW-1185">Reference proteome</keyword>
<dbReference type="Gene3D" id="1.10.10.60">
    <property type="entry name" value="Homeodomain-like"/>
    <property type="match status" value="1"/>
</dbReference>
<keyword evidence="2 9" id="KW-0240">DNA-directed RNA polymerase</keyword>
<keyword evidence="4 9" id="KW-0548">Nucleotidyltransferase</keyword>
<feature type="domain" description="RNA polymerase sigma factor 54 core-binding" evidence="11">
    <location>
        <begin position="76"/>
        <end position="259"/>
    </location>
</feature>
<dbReference type="PIRSF" id="PIRSF000774">
    <property type="entry name" value="RpoN"/>
    <property type="match status" value="1"/>
</dbReference>
<evidence type="ECO:0000259" key="11">
    <source>
        <dbReference type="Pfam" id="PF04963"/>
    </source>
</evidence>
<dbReference type="Pfam" id="PF04552">
    <property type="entry name" value="Sigma54_DBD"/>
    <property type="match status" value="1"/>
</dbReference>
<keyword evidence="6 9" id="KW-0731">Sigma factor</keyword>
<feature type="domain" description="RNA polymerase sigma factor 54 DNA-binding" evidence="10">
    <location>
        <begin position="274"/>
        <end position="432"/>
    </location>
</feature>
<dbReference type="PROSITE" id="PS50044">
    <property type="entry name" value="SIGMA54_3"/>
    <property type="match status" value="1"/>
</dbReference>
<evidence type="ECO:0000256" key="9">
    <source>
        <dbReference type="PIRNR" id="PIRNR000774"/>
    </source>
</evidence>
<keyword evidence="8 9" id="KW-0804">Transcription</keyword>
<dbReference type="PROSITE" id="PS00718">
    <property type="entry name" value="SIGMA54_2"/>
    <property type="match status" value="1"/>
</dbReference>
<proteinExistence type="inferred from homology"/>
<evidence type="ECO:0000256" key="2">
    <source>
        <dbReference type="ARBA" id="ARBA00022478"/>
    </source>
</evidence>
<dbReference type="InterPro" id="IPR038709">
    <property type="entry name" value="RpoN_core-bd_sf"/>
</dbReference>
<dbReference type="Gene3D" id="1.10.10.1330">
    <property type="entry name" value="RNA polymerase sigma-54 factor, core-binding domain"/>
    <property type="match status" value="1"/>
</dbReference>
<dbReference type="PANTHER" id="PTHR32248">
    <property type="entry name" value="RNA POLYMERASE SIGMA-54 FACTOR"/>
    <property type="match status" value="1"/>
</dbReference>
<dbReference type="PRINTS" id="PR00045">
    <property type="entry name" value="SIGMA54FCT"/>
</dbReference>
<protein>
    <recommendedName>
        <fullName evidence="9">RNA polymerase sigma-54 factor</fullName>
    </recommendedName>
</protein>
<comment type="similarity">
    <text evidence="1 9">Belongs to the sigma-54 factor family.</text>
</comment>
<dbReference type="GO" id="GO:0003677">
    <property type="term" value="F:DNA binding"/>
    <property type="evidence" value="ECO:0007669"/>
    <property type="project" value="UniProtKB-KW"/>
</dbReference>
<dbReference type="AlphaFoldDB" id="A0A251X1I0"/>
<sequence>MQLSTSQILSQRQSLVVTAQLQQAIQLLQMGNHDLLSFIEEQAEQNPFVEVKVPAQAPLPTGVAGARGGDDWDRIAALAEEGPSLYAHATAEVDRLGLSPEHRQAAEAFLDALEPSGWLGQPLDLIAMAGGIDLDTAEEILAQLHGVEPAGLFARDLAECLRLQAIENEILTPLFDAVLKNLPLLAAADLKGLARACDTDMDALRPVLRQLRSLNPKPGAIFEGSTSGQRPPDLIVTKGDDGWNVDLNRSTLPTVHVRRNETIKQLRTTEEGKTYTEDRINVARWLQRAVEHRNMTTLKVGAEVVKRQSAFLEHGASHLRPMILREIADAIGVHESTVSRVTTGMLIQTPQGTLPLKAFFNAALGNKGDESNSAAAVRHKIKQMVAAENPNRPLSDDTIVKMMKEDGIDLARRTVAKYREMLNIPSSVQRRRQAVVSGAA</sequence>
<dbReference type="NCBIfam" id="TIGR02395">
    <property type="entry name" value="rpoN_sigma"/>
    <property type="match status" value="1"/>
</dbReference>
<evidence type="ECO:0000256" key="4">
    <source>
        <dbReference type="ARBA" id="ARBA00022695"/>
    </source>
</evidence>
<dbReference type="PANTHER" id="PTHR32248:SF4">
    <property type="entry name" value="RNA POLYMERASE SIGMA-54 FACTOR"/>
    <property type="match status" value="1"/>
</dbReference>
<dbReference type="OrthoDB" id="9814402at2"/>
<comment type="function">
    <text evidence="9">Sigma factors are initiation factors that promote the attachment of RNA polymerase to specific initiation sites and are then released.</text>
</comment>
<evidence type="ECO:0000256" key="7">
    <source>
        <dbReference type="ARBA" id="ARBA00023125"/>
    </source>
</evidence>
<dbReference type="Pfam" id="PF00309">
    <property type="entry name" value="Sigma54_AID"/>
    <property type="match status" value="1"/>
</dbReference>
<evidence type="ECO:0000256" key="1">
    <source>
        <dbReference type="ARBA" id="ARBA00008798"/>
    </source>
</evidence>
<dbReference type="GO" id="GO:0001216">
    <property type="term" value="F:DNA-binding transcription activator activity"/>
    <property type="evidence" value="ECO:0007669"/>
    <property type="project" value="InterPro"/>
</dbReference>
<evidence type="ECO:0000256" key="5">
    <source>
        <dbReference type="ARBA" id="ARBA00023015"/>
    </source>
</evidence>
<dbReference type="PROSITE" id="PS00717">
    <property type="entry name" value="SIGMA54_1"/>
    <property type="match status" value="1"/>
</dbReference>
<dbReference type="EMBL" id="MSPP01000001">
    <property type="protein sequence ID" value="OUD10174.1"/>
    <property type="molecule type" value="Genomic_DNA"/>
</dbReference>
<dbReference type="InterPro" id="IPR007634">
    <property type="entry name" value="RNA_pol_sigma_54_DNA-bd"/>
</dbReference>
<reference evidence="12 13" key="1">
    <citation type="submission" date="2016-12" db="EMBL/GenBank/DDBJ databases">
        <title>The draft genome sequence of HSLHS2.</title>
        <authorList>
            <person name="Hu D."/>
            <person name="Wang L."/>
            <person name="Shao Z."/>
        </authorList>
    </citation>
    <scope>NUCLEOTIDE SEQUENCE [LARGE SCALE GENOMIC DNA]</scope>
    <source>
        <strain evidence="12">MCCC 1A06712</strain>
    </source>
</reference>
<comment type="caution">
    <text evidence="12">The sequence shown here is derived from an EMBL/GenBank/DDBJ whole genome shotgun (WGS) entry which is preliminary data.</text>
</comment>
<evidence type="ECO:0000313" key="13">
    <source>
        <dbReference type="Proteomes" id="UP000194664"/>
    </source>
</evidence>
<accession>A0A251X1I0</accession>
<gene>
    <name evidence="12" type="ORF">BVC71_01260</name>
</gene>
<dbReference type="Pfam" id="PF04963">
    <property type="entry name" value="Sigma54_CBD"/>
    <property type="match status" value="1"/>
</dbReference>
<dbReference type="GO" id="GO:0000428">
    <property type="term" value="C:DNA-directed RNA polymerase complex"/>
    <property type="evidence" value="ECO:0007669"/>
    <property type="project" value="UniProtKB-KW"/>
</dbReference>
<dbReference type="GO" id="GO:0016779">
    <property type="term" value="F:nucleotidyltransferase activity"/>
    <property type="evidence" value="ECO:0007669"/>
    <property type="project" value="UniProtKB-KW"/>
</dbReference>
<keyword evidence="7 9" id="KW-0238">DNA-binding</keyword>
<name>A0A251X1I0_9RHOB</name>
<dbReference type="GO" id="GO:0016987">
    <property type="term" value="F:sigma factor activity"/>
    <property type="evidence" value="ECO:0007669"/>
    <property type="project" value="UniProtKB-KW"/>
</dbReference>
<organism evidence="12 13">
    <name type="scientific">Marivivens niveibacter</name>
    <dbReference type="NCBI Taxonomy" id="1930667"/>
    <lineage>
        <taxon>Bacteria</taxon>
        <taxon>Pseudomonadati</taxon>
        <taxon>Pseudomonadota</taxon>
        <taxon>Alphaproteobacteria</taxon>
        <taxon>Rhodobacterales</taxon>
        <taxon>Paracoccaceae</taxon>
        <taxon>Marivivens group</taxon>
        <taxon>Marivivens</taxon>
    </lineage>
</organism>
<dbReference type="GO" id="GO:0006352">
    <property type="term" value="P:DNA-templated transcription initiation"/>
    <property type="evidence" value="ECO:0007669"/>
    <property type="project" value="InterPro"/>
</dbReference>
<evidence type="ECO:0000256" key="3">
    <source>
        <dbReference type="ARBA" id="ARBA00022679"/>
    </source>
</evidence>
<dbReference type="RefSeq" id="WP_086449823.1">
    <property type="nucleotide sequence ID" value="NZ_MSPP01000001.1"/>
</dbReference>
<dbReference type="Proteomes" id="UP000194664">
    <property type="component" value="Unassembled WGS sequence"/>
</dbReference>
<evidence type="ECO:0000256" key="6">
    <source>
        <dbReference type="ARBA" id="ARBA00023082"/>
    </source>
</evidence>